<keyword evidence="5 6" id="KW-0472">Membrane</keyword>
<feature type="transmembrane region" description="Helical" evidence="6">
    <location>
        <begin position="89"/>
        <end position="107"/>
    </location>
</feature>
<evidence type="ECO:0000256" key="1">
    <source>
        <dbReference type="ARBA" id="ARBA00004141"/>
    </source>
</evidence>
<evidence type="ECO:0000313" key="8">
    <source>
        <dbReference type="Proteomes" id="UP000078596"/>
    </source>
</evidence>
<feature type="transmembrane region" description="Helical" evidence="6">
    <location>
        <begin position="6"/>
        <end position="39"/>
    </location>
</feature>
<dbReference type="Proteomes" id="UP000078596">
    <property type="component" value="Chromosome"/>
</dbReference>
<keyword evidence="3 6" id="KW-0812">Transmembrane</keyword>
<evidence type="ECO:0000256" key="4">
    <source>
        <dbReference type="ARBA" id="ARBA00022989"/>
    </source>
</evidence>
<evidence type="ECO:0000256" key="2">
    <source>
        <dbReference type="ARBA" id="ARBA00009142"/>
    </source>
</evidence>
<evidence type="ECO:0000256" key="5">
    <source>
        <dbReference type="ARBA" id="ARBA00023136"/>
    </source>
</evidence>
<dbReference type="KEGG" id="haz:A9404_03935"/>
<dbReference type="InterPro" id="IPR002781">
    <property type="entry name" value="TM_pro_TauE-like"/>
</dbReference>
<dbReference type="PANTHER" id="PTHR43483:SF3">
    <property type="entry name" value="MEMBRANE TRANSPORTER PROTEIN HI_0806-RELATED"/>
    <property type="match status" value="1"/>
</dbReference>
<feature type="transmembrane region" description="Helical" evidence="6">
    <location>
        <begin position="219"/>
        <end position="242"/>
    </location>
</feature>
<comment type="similarity">
    <text evidence="2 6">Belongs to the 4-toluene sulfonate uptake permease (TSUP) (TC 2.A.102) family.</text>
</comment>
<keyword evidence="8" id="KW-1185">Reference proteome</keyword>
<dbReference type="RefSeq" id="WP_066102760.1">
    <property type="nucleotide sequence ID" value="NZ_CP016027.1"/>
</dbReference>
<organism evidence="7 8">
    <name type="scientific">Halothiobacillus diazotrophicus</name>
    <dbReference type="NCBI Taxonomy" id="1860122"/>
    <lineage>
        <taxon>Bacteria</taxon>
        <taxon>Pseudomonadati</taxon>
        <taxon>Pseudomonadota</taxon>
        <taxon>Gammaproteobacteria</taxon>
        <taxon>Chromatiales</taxon>
        <taxon>Halothiobacillaceae</taxon>
        <taxon>Halothiobacillus</taxon>
    </lineage>
</organism>
<protein>
    <recommendedName>
        <fullName evidence="6">Probable membrane transporter protein</fullName>
    </recommendedName>
</protein>
<dbReference type="Pfam" id="PF01925">
    <property type="entry name" value="TauE"/>
    <property type="match status" value="1"/>
</dbReference>
<gene>
    <name evidence="7" type="ORF">A9404_03935</name>
</gene>
<accession>A0A191ZK55</accession>
<dbReference type="EMBL" id="CP016027">
    <property type="protein sequence ID" value="ANJ68269.1"/>
    <property type="molecule type" value="Genomic_DNA"/>
</dbReference>
<dbReference type="PANTHER" id="PTHR43483">
    <property type="entry name" value="MEMBRANE TRANSPORTER PROTEIN HI_0806-RELATED"/>
    <property type="match status" value="1"/>
</dbReference>
<feature type="transmembrane region" description="Helical" evidence="6">
    <location>
        <begin position="183"/>
        <end position="207"/>
    </location>
</feature>
<sequence length="275" mass="28934">MDSNLIILIPLLLVAGAVGGLLAGLLGVGGGIVLVPILYHIYTGLGMSAELAMPLSVGTSLSTIIFTSLMSARSHYRRGNIDLELIRRWALWIIVGVMLGTTLGSIVPGATLKTLFGGLLTIVALHMFWTVLRKPRLADQLPSHPIQSAIATGVGSLASMLGIGGGTLVVPILNLFDYPIHRAVGSASLVGFIISVPATLGYIYSGWHVPNLPVGSTGYVNWLAFALLVPATMSFAPLGARLCHRLDVPRLKQVFSVFLLLIGLKMLGLLPGLSG</sequence>
<proteinExistence type="inferred from homology"/>
<keyword evidence="6" id="KW-1003">Cell membrane</keyword>
<dbReference type="STRING" id="1860122.A9404_03935"/>
<feature type="transmembrane region" description="Helical" evidence="6">
    <location>
        <begin position="152"/>
        <end position="176"/>
    </location>
</feature>
<evidence type="ECO:0000256" key="6">
    <source>
        <dbReference type="RuleBase" id="RU363041"/>
    </source>
</evidence>
<dbReference type="GO" id="GO:0005886">
    <property type="term" value="C:plasma membrane"/>
    <property type="evidence" value="ECO:0007669"/>
    <property type="project" value="UniProtKB-SubCell"/>
</dbReference>
<feature type="transmembrane region" description="Helical" evidence="6">
    <location>
        <begin position="254"/>
        <end position="273"/>
    </location>
</feature>
<evidence type="ECO:0000313" key="7">
    <source>
        <dbReference type="EMBL" id="ANJ68269.1"/>
    </source>
</evidence>
<dbReference type="OrthoDB" id="457670at2"/>
<name>A0A191ZK55_9GAMM</name>
<feature type="transmembrane region" description="Helical" evidence="6">
    <location>
        <begin position="51"/>
        <end position="69"/>
    </location>
</feature>
<keyword evidence="4 6" id="KW-1133">Transmembrane helix</keyword>
<evidence type="ECO:0000256" key="3">
    <source>
        <dbReference type="ARBA" id="ARBA00022692"/>
    </source>
</evidence>
<dbReference type="AlphaFoldDB" id="A0A191ZK55"/>
<reference evidence="7 8" key="1">
    <citation type="submission" date="2016-06" db="EMBL/GenBank/DDBJ databases">
        <title>Insight into the functional genes involving in sulfur oxidation in Pearl River water.</title>
        <authorList>
            <person name="Luo J."/>
            <person name="Tan X."/>
            <person name="Lin W."/>
        </authorList>
    </citation>
    <scope>NUCLEOTIDE SEQUENCE [LARGE SCALE GENOMIC DNA]</scope>
    <source>
        <strain evidence="7 8">LS2</strain>
    </source>
</reference>
<comment type="subcellular location">
    <subcellularLocation>
        <location evidence="6">Cell membrane</location>
        <topology evidence="6">Multi-pass membrane protein</topology>
    </subcellularLocation>
    <subcellularLocation>
        <location evidence="1">Membrane</location>
        <topology evidence="1">Multi-pass membrane protein</topology>
    </subcellularLocation>
</comment>